<comment type="caution">
    <text evidence="1">The sequence shown here is derived from an EMBL/GenBank/DDBJ whole genome shotgun (WGS) entry which is preliminary data.</text>
</comment>
<dbReference type="InterPro" id="IPR014057">
    <property type="entry name" value="HI1420"/>
</dbReference>
<dbReference type="AlphaFoldDB" id="A0A9X1REQ9"/>
<accession>A0A9X1REQ9</accession>
<dbReference type="Pfam" id="PF21716">
    <property type="entry name" value="dnstrm_HI1420"/>
    <property type="match status" value="1"/>
</dbReference>
<name>A0A9X1REQ9_9BRAD</name>
<evidence type="ECO:0000313" key="1">
    <source>
        <dbReference type="EMBL" id="MCG2633022.1"/>
    </source>
</evidence>
<dbReference type="Proteomes" id="UP001139054">
    <property type="component" value="Unassembled WGS sequence"/>
</dbReference>
<dbReference type="InterPro" id="IPR010982">
    <property type="entry name" value="Lambda_DNA-bd_dom_sf"/>
</dbReference>
<sequence>MTKTYRPIIPPKLANELNKALASADPNAICRAIGTALVDFNIAEMARETGLERQSIYRAFKGRTTLPNFTTLLAVLTAMGLQLKVTPKRQRHRRIADA</sequence>
<dbReference type="PANTHER" id="PTHR40275">
    <property type="entry name" value="SSL7038 PROTEIN"/>
    <property type="match status" value="1"/>
</dbReference>
<proteinExistence type="predicted"/>
<dbReference type="NCBIfam" id="TIGR02684">
    <property type="entry name" value="dnstrm_HI1420"/>
    <property type="match status" value="1"/>
</dbReference>
<dbReference type="EMBL" id="JAKLTY010000059">
    <property type="protein sequence ID" value="MCG2633022.1"/>
    <property type="molecule type" value="Genomic_DNA"/>
</dbReference>
<dbReference type="GO" id="GO:0003677">
    <property type="term" value="F:DNA binding"/>
    <property type="evidence" value="ECO:0007669"/>
    <property type="project" value="InterPro"/>
</dbReference>
<evidence type="ECO:0000313" key="2">
    <source>
        <dbReference type="Proteomes" id="UP001139054"/>
    </source>
</evidence>
<gene>
    <name evidence="1" type="ORF">L6654_41410</name>
</gene>
<dbReference type="PANTHER" id="PTHR40275:SF1">
    <property type="entry name" value="SSL7038 PROTEIN"/>
    <property type="match status" value="1"/>
</dbReference>
<dbReference type="RefSeq" id="WP_333909310.1">
    <property type="nucleotide sequence ID" value="NZ_JAKLTY010000059.1"/>
</dbReference>
<protein>
    <submittedName>
        <fullName evidence="1">Addiction module antidote protein</fullName>
    </submittedName>
</protein>
<dbReference type="SUPFAM" id="SSF47413">
    <property type="entry name" value="lambda repressor-like DNA-binding domains"/>
    <property type="match status" value="1"/>
</dbReference>
<organism evidence="1 2">
    <name type="scientific">Bradyrhizobium zhengyangense</name>
    <dbReference type="NCBI Taxonomy" id="2911009"/>
    <lineage>
        <taxon>Bacteria</taxon>
        <taxon>Pseudomonadati</taxon>
        <taxon>Pseudomonadota</taxon>
        <taxon>Alphaproteobacteria</taxon>
        <taxon>Hyphomicrobiales</taxon>
        <taxon>Nitrobacteraceae</taxon>
        <taxon>Bradyrhizobium</taxon>
    </lineage>
</organism>
<reference evidence="1" key="1">
    <citation type="submission" date="2022-01" db="EMBL/GenBank/DDBJ databases">
        <title>Genome sequnece data of strain Bradyrhizobium sp. nov.</title>
        <authorList>
            <person name="Zhang J."/>
        </authorList>
    </citation>
    <scope>NUCLEOTIDE SEQUENCE</scope>
    <source>
        <strain evidence="1">WYCCWR 13023</strain>
    </source>
</reference>